<name>A0A512TLY0_CLOBU</name>
<evidence type="ECO:0000313" key="4">
    <source>
        <dbReference type="Proteomes" id="UP000321089"/>
    </source>
</evidence>
<protein>
    <recommendedName>
        <fullName evidence="2">Microcin J25-processing protein McjB C-terminal domain-containing protein</fullName>
    </recommendedName>
</protein>
<dbReference type="Proteomes" id="UP000321089">
    <property type="component" value="Unassembled WGS sequence"/>
</dbReference>
<comment type="caution">
    <text evidence="3">The sequence shown here is derived from an EMBL/GenBank/DDBJ whole genome shotgun (WGS) entry which is preliminary data.</text>
</comment>
<feature type="transmembrane region" description="Helical" evidence="1">
    <location>
        <begin position="21"/>
        <end position="41"/>
    </location>
</feature>
<dbReference type="EMBL" id="BKBC01000018">
    <property type="protein sequence ID" value="GEQ21163.1"/>
    <property type="molecule type" value="Genomic_DNA"/>
</dbReference>
<dbReference type="NCBIfam" id="NF033537">
    <property type="entry name" value="lasso_biosyn_B2"/>
    <property type="match status" value="1"/>
</dbReference>
<proteinExistence type="predicted"/>
<gene>
    <name evidence="3" type="ORF">CBU02nite_16690</name>
</gene>
<keyword evidence="1" id="KW-0472">Membrane</keyword>
<evidence type="ECO:0000256" key="1">
    <source>
        <dbReference type="SAM" id="Phobius"/>
    </source>
</evidence>
<feature type="domain" description="Microcin J25-processing protein McjB C-terminal" evidence="2">
    <location>
        <begin position="39"/>
        <end position="145"/>
    </location>
</feature>
<evidence type="ECO:0000259" key="2">
    <source>
        <dbReference type="Pfam" id="PF13471"/>
    </source>
</evidence>
<accession>A0A512TLY0</accession>
<sequence>MMTLLKLLKKFSELEYKNKRDFIRAYIYTGIFRIYILFMPFKRLAQKMGKIKSESPDKVNEETFLEAERISKIVSKASKYTFWKSLCLVQALTAQKLLSEKKIATTIYLGILKDGKNNMIAHAWTRCGSYFVTGGKNNEIFTVVAKFSNNL</sequence>
<dbReference type="InterPro" id="IPR053521">
    <property type="entry name" value="McjB-like"/>
</dbReference>
<keyword evidence="1" id="KW-0812">Transmembrane</keyword>
<organism evidence="3 4">
    <name type="scientific">Clostridium butyricum</name>
    <dbReference type="NCBI Taxonomy" id="1492"/>
    <lineage>
        <taxon>Bacteria</taxon>
        <taxon>Bacillati</taxon>
        <taxon>Bacillota</taxon>
        <taxon>Clostridia</taxon>
        <taxon>Eubacteriales</taxon>
        <taxon>Clostridiaceae</taxon>
        <taxon>Clostridium</taxon>
    </lineage>
</organism>
<keyword evidence="1" id="KW-1133">Transmembrane helix</keyword>
<dbReference type="Pfam" id="PF13471">
    <property type="entry name" value="Transglut_core3"/>
    <property type="match status" value="1"/>
</dbReference>
<evidence type="ECO:0000313" key="3">
    <source>
        <dbReference type="EMBL" id="GEQ21163.1"/>
    </source>
</evidence>
<dbReference type="InterPro" id="IPR032708">
    <property type="entry name" value="McjB_C"/>
</dbReference>
<reference evidence="3 4" key="1">
    <citation type="submission" date="2019-07" db="EMBL/GenBank/DDBJ databases">
        <title>Whole genome shotgun sequence of Clostridium butyricum NBRC 3858.</title>
        <authorList>
            <person name="Hosoyama A."/>
            <person name="Uohara A."/>
            <person name="Ohji S."/>
            <person name="Ichikawa N."/>
        </authorList>
    </citation>
    <scope>NUCLEOTIDE SEQUENCE [LARGE SCALE GENOMIC DNA]</scope>
    <source>
        <strain evidence="3 4">NBRC 3858</strain>
    </source>
</reference>
<dbReference type="RefSeq" id="WP_241393595.1">
    <property type="nucleotide sequence ID" value="NZ_BKBC01000018.1"/>
</dbReference>
<dbReference type="AlphaFoldDB" id="A0A512TLY0"/>